<accession>A0A1C4DPF0</accession>
<evidence type="ECO:0000313" key="2">
    <source>
        <dbReference type="Proteomes" id="UP000199670"/>
    </source>
</evidence>
<organism evidence="1 2">
    <name type="scientific">Gilliamella bombicola</name>
    <dbReference type="NCBI Taxonomy" id="1798182"/>
    <lineage>
        <taxon>Bacteria</taxon>
        <taxon>Pseudomonadati</taxon>
        <taxon>Pseudomonadota</taxon>
        <taxon>Gammaproteobacteria</taxon>
        <taxon>Orbales</taxon>
        <taxon>Orbaceae</taxon>
        <taxon>Gilliamella</taxon>
    </lineage>
</organism>
<evidence type="ECO:0000313" key="1">
    <source>
        <dbReference type="EMBL" id="SCC33238.1"/>
    </source>
</evidence>
<gene>
    <name evidence="1" type="ORF">GA0061081_12021</name>
</gene>
<keyword evidence="2" id="KW-1185">Reference proteome</keyword>
<name>A0A1C4DPF0_9GAMM</name>
<dbReference type="STRING" id="1798182.GA0061081_12021"/>
<reference evidence="2" key="1">
    <citation type="submission" date="2016-08" db="EMBL/GenBank/DDBJ databases">
        <authorList>
            <person name="Varghese N."/>
            <person name="Submissions Spin"/>
        </authorList>
    </citation>
    <scope>NUCLEOTIDE SEQUENCE [LARGE SCALE GENOMIC DNA]</scope>
    <source>
        <strain evidence="2">R-53248</strain>
    </source>
</reference>
<dbReference type="AlphaFoldDB" id="A0A1C4DPF0"/>
<sequence>MALMLTIVSNQSRADATLNLTSEQWQKEIQQRFDAINENGEPVECVVFTRIDNFPYHFDYSVLVSEPLLMAVDAELVDETIKERSHFEKDYRYTYHLTEKGKRYYKTWPKLRHSGFCFGKVTVEKISKTDKDGNYVTVEYQYKVEDFPANIEPILSKQNSYINNPSKTAIATFSLDKNNQLYSVSGIGLITHIYEGWHQ</sequence>
<dbReference type="Proteomes" id="UP000199670">
    <property type="component" value="Unassembled WGS sequence"/>
</dbReference>
<proteinExistence type="predicted"/>
<protein>
    <submittedName>
        <fullName evidence="1">Uncharacterized protein</fullName>
    </submittedName>
</protein>
<dbReference type="EMBL" id="FMAQ01000020">
    <property type="protein sequence ID" value="SCC33238.1"/>
    <property type="molecule type" value="Genomic_DNA"/>
</dbReference>